<evidence type="ECO:0000313" key="7">
    <source>
        <dbReference type="Proteomes" id="UP000254051"/>
    </source>
</evidence>
<dbReference type="PROSITE" id="PS50110">
    <property type="entry name" value="RESPONSE_REGULATORY"/>
    <property type="match status" value="1"/>
</dbReference>
<protein>
    <recommendedName>
        <fullName evidence="1">Stage 0 sporulation protein A homolog</fullName>
    </recommendedName>
</protein>
<dbReference type="EMBL" id="UHJJ01000009">
    <property type="protein sequence ID" value="SUQ15017.1"/>
    <property type="molecule type" value="Genomic_DNA"/>
</dbReference>
<dbReference type="SUPFAM" id="SSF52172">
    <property type="entry name" value="CheY-like"/>
    <property type="match status" value="1"/>
</dbReference>
<keyword evidence="6" id="KW-0238">DNA-binding</keyword>
<evidence type="ECO:0000313" key="6">
    <source>
        <dbReference type="EMBL" id="SUQ15017.1"/>
    </source>
</evidence>
<sequence>MIKIAICDDEVKFVAELKTLIRQYLEELGIAICTVTYSDGAELIQNYPMDIDLIFLDIQMANVNGLQAADAIRKMDAKVSIIFLTSMAQYALEGYKYNATNFIIKPIKYVRLKAELDRWLSHFTQEEKEYILISNNAGKHKVFLNMLQYIETSNRNLMVHTEGESLIDYRKMKDLESELPEAAFVRCHSGYLVNLFFVKRIEKLEIQLTTGEKIPVSQPKRKYVMARLASYWGSKL</sequence>
<dbReference type="PANTHER" id="PTHR37299">
    <property type="entry name" value="TRANSCRIPTIONAL REGULATOR-RELATED"/>
    <property type="match status" value="1"/>
</dbReference>
<dbReference type="OrthoDB" id="9802383at2"/>
<evidence type="ECO:0000256" key="3">
    <source>
        <dbReference type="PROSITE-ProRule" id="PRU00169"/>
    </source>
</evidence>
<dbReference type="Gene3D" id="2.40.50.1020">
    <property type="entry name" value="LytTr DNA-binding domain"/>
    <property type="match status" value="1"/>
</dbReference>
<evidence type="ECO:0000256" key="2">
    <source>
        <dbReference type="ARBA" id="ARBA00024867"/>
    </source>
</evidence>
<proteinExistence type="predicted"/>
<keyword evidence="7" id="KW-1185">Reference proteome</keyword>
<dbReference type="AlphaFoldDB" id="A0A316AGI0"/>
<dbReference type="GO" id="GO:0000156">
    <property type="term" value="F:phosphorelay response regulator activity"/>
    <property type="evidence" value="ECO:0007669"/>
    <property type="project" value="InterPro"/>
</dbReference>
<organism evidence="6 7">
    <name type="scientific">Faecalicatena contorta</name>
    <dbReference type="NCBI Taxonomy" id="39482"/>
    <lineage>
        <taxon>Bacteria</taxon>
        <taxon>Bacillati</taxon>
        <taxon>Bacillota</taxon>
        <taxon>Clostridia</taxon>
        <taxon>Lachnospirales</taxon>
        <taxon>Lachnospiraceae</taxon>
        <taxon>Faecalicatena</taxon>
    </lineage>
</organism>
<dbReference type="InterPro" id="IPR011006">
    <property type="entry name" value="CheY-like_superfamily"/>
</dbReference>
<feature type="domain" description="Response regulatory" evidence="4">
    <location>
        <begin position="3"/>
        <end position="120"/>
    </location>
</feature>
<evidence type="ECO:0000256" key="1">
    <source>
        <dbReference type="ARBA" id="ARBA00018672"/>
    </source>
</evidence>
<evidence type="ECO:0000259" key="4">
    <source>
        <dbReference type="PROSITE" id="PS50110"/>
    </source>
</evidence>
<dbReference type="GO" id="GO:0003677">
    <property type="term" value="F:DNA binding"/>
    <property type="evidence" value="ECO:0007669"/>
    <property type="project" value="UniProtKB-KW"/>
</dbReference>
<accession>A0A316AGI0</accession>
<dbReference type="Pfam" id="PF04397">
    <property type="entry name" value="LytTR"/>
    <property type="match status" value="1"/>
</dbReference>
<dbReference type="InterPro" id="IPR001789">
    <property type="entry name" value="Sig_transdc_resp-reg_receiver"/>
</dbReference>
<dbReference type="PANTHER" id="PTHR37299:SF1">
    <property type="entry name" value="STAGE 0 SPORULATION PROTEIN A HOMOLOG"/>
    <property type="match status" value="1"/>
</dbReference>
<gene>
    <name evidence="6" type="ORF">SAMN05216529_10968</name>
</gene>
<feature type="modified residue" description="4-aspartylphosphate" evidence="3">
    <location>
        <position position="57"/>
    </location>
</feature>
<dbReference type="InterPro" id="IPR046947">
    <property type="entry name" value="LytR-like"/>
</dbReference>
<keyword evidence="3" id="KW-0597">Phosphoprotein</keyword>
<feature type="domain" description="HTH LytTR-type" evidence="5">
    <location>
        <begin position="147"/>
        <end position="230"/>
    </location>
</feature>
<reference evidence="7" key="1">
    <citation type="submission" date="2017-07" db="EMBL/GenBank/DDBJ databases">
        <authorList>
            <person name="Varghese N."/>
            <person name="Submissions S."/>
        </authorList>
    </citation>
    <scope>NUCLEOTIDE SEQUENCE [LARGE SCALE GENOMIC DNA]</scope>
    <source>
        <strain evidence="7">NLAE-zl-C134</strain>
    </source>
</reference>
<dbReference type="Pfam" id="PF00072">
    <property type="entry name" value="Response_reg"/>
    <property type="match status" value="1"/>
</dbReference>
<dbReference type="RefSeq" id="WP_109712440.1">
    <property type="nucleotide sequence ID" value="NZ_QGDS01000009.1"/>
</dbReference>
<dbReference type="SMART" id="SM00448">
    <property type="entry name" value="REC"/>
    <property type="match status" value="1"/>
</dbReference>
<dbReference type="PROSITE" id="PS50930">
    <property type="entry name" value="HTH_LYTTR"/>
    <property type="match status" value="1"/>
</dbReference>
<comment type="function">
    <text evidence="2">May play the central regulatory role in sporulation. It may be an element of the effector pathway responsible for the activation of sporulation genes in response to nutritional stress. Spo0A may act in concert with spo0H (a sigma factor) to control the expression of some genes that are critical to the sporulation process.</text>
</comment>
<dbReference type="SMART" id="SM00850">
    <property type="entry name" value="LytTR"/>
    <property type="match status" value="1"/>
</dbReference>
<evidence type="ECO:0000259" key="5">
    <source>
        <dbReference type="PROSITE" id="PS50930"/>
    </source>
</evidence>
<dbReference type="InterPro" id="IPR007492">
    <property type="entry name" value="LytTR_DNA-bd_dom"/>
</dbReference>
<name>A0A316AGI0_9FIRM</name>
<dbReference type="Proteomes" id="UP000254051">
    <property type="component" value="Unassembled WGS sequence"/>
</dbReference>
<dbReference type="Gene3D" id="3.40.50.2300">
    <property type="match status" value="1"/>
</dbReference>